<evidence type="ECO:0000256" key="5">
    <source>
        <dbReference type="ARBA" id="ARBA00023242"/>
    </source>
</evidence>
<accession>A0ABR0MMV7</accession>
<proteinExistence type="predicted"/>
<keyword evidence="8" id="KW-1185">Reference proteome</keyword>
<dbReference type="InterPro" id="IPR050655">
    <property type="entry name" value="Plant_B3_domain"/>
</dbReference>
<reference evidence="7 8" key="1">
    <citation type="submission" date="2023-03" db="EMBL/GenBank/DDBJ databases">
        <title>WGS of Gossypium arboreum.</title>
        <authorList>
            <person name="Yu D."/>
        </authorList>
    </citation>
    <scope>NUCLEOTIDE SEQUENCE [LARGE SCALE GENOMIC DNA]</scope>
    <source>
        <tissue evidence="7">Leaf</tissue>
    </source>
</reference>
<dbReference type="Proteomes" id="UP001358586">
    <property type="component" value="Chromosome 12"/>
</dbReference>
<keyword evidence="5" id="KW-0539">Nucleus</keyword>
<keyword evidence="4" id="KW-0804">Transcription</keyword>
<dbReference type="PANTHER" id="PTHR31920">
    <property type="entry name" value="B3 DOMAIN-CONTAINING"/>
    <property type="match status" value="1"/>
</dbReference>
<comment type="subcellular location">
    <subcellularLocation>
        <location evidence="1">Nucleus</location>
    </subcellularLocation>
</comment>
<dbReference type="SUPFAM" id="SSF101936">
    <property type="entry name" value="DNA-binding pseudobarrel domain"/>
    <property type="match status" value="1"/>
</dbReference>
<keyword evidence="2" id="KW-0805">Transcription regulation</keyword>
<sequence>MKRCVAKGLAREHYSLEFGSFLVFRYKRNDHFHVLIFDQSVSEIEYPHSSTEDNGDGHISVAVCGEDSGSASRKNKEKPDLPCPPPQKKMRTASKLDNSSSHVSLEDPSSRKSKLSATTDDGVIPARQSMRTKVLSCSQKLIVTEKARANQIASAYESYPIGLCYELFDNAQMYSDLMQFC</sequence>
<dbReference type="InterPro" id="IPR015300">
    <property type="entry name" value="DNA-bd_pseudobarrel_sf"/>
</dbReference>
<dbReference type="PANTHER" id="PTHR31920:SF108">
    <property type="entry name" value="B3 DOMAIN-CONTAINING TRANSCRIPTION FACTOR VRN1-LIKE"/>
    <property type="match status" value="1"/>
</dbReference>
<keyword evidence="3" id="KW-0238">DNA-binding</keyword>
<name>A0ABR0MMV7_GOSAR</name>
<evidence type="ECO:0000313" key="7">
    <source>
        <dbReference type="EMBL" id="KAK5775181.1"/>
    </source>
</evidence>
<evidence type="ECO:0000256" key="1">
    <source>
        <dbReference type="ARBA" id="ARBA00004123"/>
    </source>
</evidence>
<organism evidence="7 8">
    <name type="scientific">Gossypium arboreum</name>
    <name type="common">Tree cotton</name>
    <name type="synonym">Gossypium nanking</name>
    <dbReference type="NCBI Taxonomy" id="29729"/>
    <lineage>
        <taxon>Eukaryota</taxon>
        <taxon>Viridiplantae</taxon>
        <taxon>Streptophyta</taxon>
        <taxon>Embryophyta</taxon>
        <taxon>Tracheophyta</taxon>
        <taxon>Spermatophyta</taxon>
        <taxon>Magnoliopsida</taxon>
        <taxon>eudicotyledons</taxon>
        <taxon>Gunneridae</taxon>
        <taxon>Pentapetalae</taxon>
        <taxon>rosids</taxon>
        <taxon>malvids</taxon>
        <taxon>Malvales</taxon>
        <taxon>Malvaceae</taxon>
        <taxon>Malvoideae</taxon>
        <taxon>Gossypium</taxon>
    </lineage>
</organism>
<gene>
    <name evidence="7" type="ORF">PVK06_043050</name>
</gene>
<evidence type="ECO:0000256" key="4">
    <source>
        <dbReference type="ARBA" id="ARBA00023163"/>
    </source>
</evidence>
<feature type="region of interest" description="Disordered" evidence="6">
    <location>
        <begin position="65"/>
        <end position="120"/>
    </location>
</feature>
<evidence type="ECO:0000256" key="2">
    <source>
        <dbReference type="ARBA" id="ARBA00023015"/>
    </source>
</evidence>
<comment type="caution">
    <text evidence="7">The sequence shown here is derived from an EMBL/GenBank/DDBJ whole genome shotgun (WGS) entry which is preliminary data.</text>
</comment>
<evidence type="ECO:0000313" key="8">
    <source>
        <dbReference type="Proteomes" id="UP001358586"/>
    </source>
</evidence>
<protein>
    <submittedName>
        <fullName evidence="7">Uncharacterized protein</fullName>
    </submittedName>
</protein>
<evidence type="ECO:0000256" key="3">
    <source>
        <dbReference type="ARBA" id="ARBA00023125"/>
    </source>
</evidence>
<evidence type="ECO:0000256" key="6">
    <source>
        <dbReference type="SAM" id="MobiDB-lite"/>
    </source>
</evidence>
<dbReference type="EMBL" id="JARKNE010000012">
    <property type="protein sequence ID" value="KAK5775181.1"/>
    <property type="molecule type" value="Genomic_DNA"/>
</dbReference>